<evidence type="ECO:0000313" key="1">
    <source>
        <dbReference type="EMBL" id="AKZ60454.1"/>
    </source>
</evidence>
<protein>
    <submittedName>
        <fullName evidence="1">Uncharacterized protein</fullName>
    </submittedName>
</protein>
<dbReference type="EMBL" id="CP012382">
    <property type="protein sequence ID" value="AKZ60454.1"/>
    <property type="molecule type" value="Genomic_DNA"/>
</dbReference>
<name>A0A0K2B593_STRA7</name>
<sequence length="21" mass="2351">MKGLRETHLALSARQRLIVTG</sequence>
<gene>
    <name evidence="1" type="ORF">SAM23877_7413</name>
</gene>
<accession>A0A0K2B593</accession>
<organism evidence="1 2">
    <name type="scientific">Streptomyces ambofaciens (strain ATCC 23877 / 3486 / DSM 40053 / JCM 4204 / NBRC 12836 / NRRL B-2516)</name>
    <dbReference type="NCBI Taxonomy" id="278992"/>
    <lineage>
        <taxon>Bacteria</taxon>
        <taxon>Bacillati</taxon>
        <taxon>Actinomycetota</taxon>
        <taxon>Actinomycetes</taxon>
        <taxon>Kitasatosporales</taxon>
        <taxon>Streptomycetaceae</taxon>
        <taxon>Streptomyces</taxon>
    </lineage>
</organism>
<proteinExistence type="predicted"/>
<dbReference type="KEGG" id="samb:SAM23877_7413"/>
<reference evidence="2" key="1">
    <citation type="journal article" date="2015" name="J. Biotechnol.">
        <title>Complete genome sequence of Streptomyces ambofaciens ATCC 23877, the spiramycin producer.</title>
        <authorList>
            <person name="Thibessard A."/>
            <person name="Haas D."/>
            <person name="Gerbaud C."/>
            <person name="Aigle B."/>
            <person name="Lautru S."/>
            <person name="Pernodet J.L."/>
            <person name="Leblond P."/>
        </authorList>
    </citation>
    <scope>NUCLEOTIDE SEQUENCE [LARGE SCALE GENOMIC DNA]</scope>
    <source>
        <strain evidence="2">ATCC 23877 / 3486 / DSM 40053 / JCM 4204 / NBRC 12836 / NRRL B-2516</strain>
    </source>
</reference>
<dbReference type="AlphaFoldDB" id="A0A0K2B593"/>
<dbReference type="Proteomes" id="UP000061018">
    <property type="component" value="Chromosome"/>
</dbReference>
<evidence type="ECO:0000313" key="2">
    <source>
        <dbReference type="Proteomes" id="UP000061018"/>
    </source>
</evidence>